<comment type="caution">
    <text evidence="2">The sequence shown here is derived from an EMBL/GenBank/DDBJ whole genome shotgun (WGS) entry which is preliminary data.</text>
</comment>
<gene>
    <name evidence="2" type="ORF">GKE90_07440</name>
    <name evidence="1" type="ORF">PNE06_04170</name>
</gene>
<sequence length="79" mass="9101">MAEERNLWIRLGAMLRITVEEEAAIFCGDPAQAYAALKRSLSEGRYDFDGESYIPEVSIEDFNRKYRTNYCTEEIGVDL</sequence>
<proteinExistence type="predicted"/>
<name>A0A6I2RMJ9_FLAPL</name>
<dbReference type="AlphaFoldDB" id="A0A6I2RMJ9"/>
<evidence type="ECO:0000313" key="2">
    <source>
        <dbReference type="EMBL" id="MSB48534.1"/>
    </source>
</evidence>
<dbReference type="Proteomes" id="UP000429811">
    <property type="component" value="Unassembled WGS sequence"/>
</dbReference>
<protein>
    <submittedName>
        <fullName evidence="2">Uncharacterized protein</fullName>
    </submittedName>
</protein>
<organism evidence="2 3">
    <name type="scientific">Flavonifractor plautii</name>
    <name type="common">Fusobacterium plautii</name>
    <dbReference type="NCBI Taxonomy" id="292800"/>
    <lineage>
        <taxon>Bacteria</taxon>
        <taxon>Bacillati</taxon>
        <taxon>Bacillota</taxon>
        <taxon>Clostridia</taxon>
        <taxon>Eubacteriales</taxon>
        <taxon>Oscillospiraceae</taxon>
        <taxon>Flavonifractor</taxon>
    </lineage>
</organism>
<reference evidence="2 3" key="1">
    <citation type="journal article" date="2019" name="Nat. Med.">
        <title>A library of human gut bacterial isolates paired with longitudinal multiomics data enables mechanistic microbiome research.</title>
        <authorList>
            <person name="Poyet M."/>
            <person name="Groussin M."/>
            <person name="Gibbons S.M."/>
            <person name="Avila-Pacheco J."/>
            <person name="Jiang X."/>
            <person name="Kearney S.M."/>
            <person name="Perrotta A.R."/>
            <person name="Berdy B."/>
            <person name="Zhao S."/>
            <person name="Lieberman T.D."/>
            <person name="Swanson P.K."/>
            <person name="Smith M."/>
            <person name="Roesemann S."/>
            <person name="Alexander J.E."/>
            <person name="Rich S.A."/>
            <person name="Livny J."/>
            <person name="Vlamakis H."/>
            <person name="Clish C."/>
            <person name="Bullock K."/>
            <person name="Deik A."/>
            <person name="Scott J."/>
            <person name="Pierce K.A."/>
            <person name="Xavier R.J."/>
            <person name="Alm E.J."/>
        </authorList>
    </citation>
    <scope>NUCLEOTIDE SEQUENCE [LARGE SCALE GENOMIC DNA]</scope>
    <source>
        <strain evidence="2 3">BIOML-A5</strain>
    </source>
</reference>
<dbReference type="EMBL" id="JAQLWV010000004">
    <property type="protein sequence ID" value="MDB7932263.1"/>
    <property type="molecule type" value="Genomic_DNA"/>
</dbReference>
<evidence type="ECO:0000313" key="1">
    <source>
        <dbReference type="EMBL" id="MDB7932263.1"/>
    </source>
</evidence>
<reference evidence="1" key="2">
    <citation type="submission" date="2023-01" db="EMBL/GenBank/DDBJ databases">
        <title>Human gut microbiome strain richness.</title>
        <authorList>
            <person name="Chen-Liaw A."/>
        </authorList>
    </citation>
    <scope>NUCLEOTIDE SEQUENCE</scope>
    <source>
        <strain evidence="1">1001287st1_F4_1001285I_161205</strain>
    </source>
</reference>
<evidence type="ECO:0000313" key="3">
    <source>
        <dbReference type="Proteomes" id="UP000429811"/>
    </source>
</evidence>
<dbReference type="Proteomes" id="UP001211173">
    <property type="component" value="Unassembled WGS sequence"/>
</dbReference>
<dbReference type="RefSeq" id="WP_131971124.1">
    <property type="nucleotide sequence ID" value="NZ_BAABXT010000001.1"/>
</dbReference>
<accession>A0A6I2RMJ9</accession>
<dbReference type="EMBL" id="WKPO01000008">
    <property type="protein sequence ID" value="MSB48534.1"/>
    <property type="molecule type" value="Genomic_DNA"/>
</dbReference>